<evidence type="ECO:0000313" key="2">
    <source>
        <dbReference type="Proteomes" id="UP000799118"/>
    </source>
</evidence>
<keyword evidence="2" id="KW-1185">Reference proteome</keyword>
<organism evidence="1 2">
    <name type="scientific">Gymnopus androsaceus JB14</name>
    <dbReference type="NCBI Taxonomy" id="1447944"/>
    <lineage>
        <taxon>Eukaryota</taxon>
        <taxon>Fungi</taxon>
        <taxon>Dikarya</taxon>
        <taxon>Basidiomycota</taxon>
        <taxon>Agaricomycotina</taxon>
        <taxon>Agaricomycetes</taxon>
        <taxon>Agaricomycetidae</taxon>
        <taxon>Agaricales</taxon>
        <taxon>Marasmiineae</taxon>
        <taxon>Omphalotaceae</taxon>
        <taxon>Gymnopus</taxon>
    </lineage>
</organism>
<dbReference type="InterPro" id="IPR011009">
    <property type="entry name" value="Kinase-like_dom_sf"/>
</dbReference>
<feature type="non-terminal residue" evidence="1">
    <location>
        <position position="99"/>
    </location>
</feature>
<reference evidence="1" key="1">
    <citation type="journal article" date="2019" name="Environ. Microbiol.">
        <title>Fungal ecological strategies reflected in gene transcription - a case study of two litter decomposers.</title>
        <authorList>
            <person name="Barbi F."/>
            <person name="Kohler A."/>
            <person name="Barry K."/>
            <person name="Baskaran P."/>
            <person name="Daum C."/>
            <person name="Fauchery L."/>
            <person name="Ihrmark K."/>
            <person name="Kuo A."/>
            <person name="LaButti K."/>
            <person name="Lipzen A."/>
            <person name="Morin E."/>
            <person name="Grigoriev I.V."/>
            <person name="Henrissat B."/>
            <person name="Lindahl B."/>
            <person name="Martin F."/>
        </authorList>
    </citation>
    <scope>NUCLEOTIDE SEQUENCE</scope>
    <source>
        <strain evidence="1">JB14</strain>
    </source>
</reference>
<dbReference type="AlphaFoldDB" id="A0A6A4IIF9"/>
<name>A0A6A4IIF9_9AGAR</name>
<evidence type="ECO:0000313" key="1">
    <source>
        <dbReference type="EMBL" id="KAE9408797.1"/>
    </source>
</evidence>
<dbReference type="SUPFAM" id="SSF56112">
    <property type="entry name" value="Protein kinase-like (PK-like)"/>
    <property type="match status" value="1"/>
</dbReference>
<sequence length="99" mass="11681">MYLRDIACEGCFPVAGGGFSDVWIGRLGEQRVCVKVLRMFTQHENREKLYSSLNNEVVLWRQLKHPNILPFLGINTELFRTQLLHYLSVDVKRRYNILR</sequence>
<gene>
    <name evidence="1" type="ORF">BT96DRAFT_1100207</name>
</gene>
<proteinExistence type="predicted"/>
<dbReference type="Proteomes" id="UP000799118">
    <property type="component" value="Unassembled WGS sequence"/>
</dbReference>
<dbReference type="Gene3D" id="3.30.200.20">
    <property type="entry name" value="Phosphorylase Kinase, domain 1"/>
    <property type="match status" value="1"/>
</dbReference>
<accession>A0A6A4IIF9</accession>
<dbReference type="OrthoDB" id="3236663at2759"/>
<evidence type="ECO:0008006" key="3">
    <source>
        <dbReference type="Google" id="ProtNLM"/>
    </source>
</evidence>
<dbReference type="EMBL" id="ML769390">
    <property type="protein sequence ID" value="KAE9408797.1"/>
    <property type="molecule type" value="Genomic_DNA"/>
</dbReference>
<protein>
    <recommendedName>
        <fullName evidence="3">Protein kinase domain-containing protein</fullName>
    </recommendedName>
</protein>